<evidence type="ECO:0000259" key="5">
    <source>
        <dbReference type="Pfam" id="PF03109"/>
    </source>
</evidence>
<evidence type="ECO:0000256" key="2">
    <source>
        <dbReference type="ARBA" id="ARBA00009670"/>
    </source>
</evidence>
<evidence type="ECO:0000313" key="6">
    <source>
        <dbReference type="EMBL" id="KAG0663053.1"/>
    </source>
</evidence>
<evidence type="ECO:0000256" key="1">
    <source>
        <dbReference type="ARBA" id="ARBA00009003"/>
    </source>
</evidence>
<dbReference type="EMBL" id="PUHQ01000022">
    <property type="protein sequence ID" value="KAG0663053.1"/>
    <property type="molecule type" value="Genomic_DNA"/>
</dbReference>
<gene>
    <name evidence="6" type="ORF">C6P46_002896</name>
</gene>
<dbReference type="Gene3D" id="3.90.550.20">
    <property type="match status" value="1"/>
</dbReference>
<dbReference type="GO" id="GO:0055088">
    <property type="term" value="P:lipid homeostasis"/>
    <property type="evidence" value="ECO:0007669"/>
    <property type="project" value="TreeGrafter"/>
</dbReference>
<evidence type="ECO:0000256" key="3">
    <source>
        <dbReference type="SAM" id="MobiDB-lite"/>
    </source>
</evidence>
<dbReference type="InterPro" id="IPR029044">
    <property type="entry name" value="Nucleotide-diphossugar_trans"/>
</dbReference>
<dbReference type="GO" id="GO:0005743">
    <property type="term" value="C:mitochondrial inner membrane"/>
    <property type="evidence" value="ECO:0007669"/>
    <property type="project" value="TreeGrafter"/>
</dbReference>
<dbReference type="PANTHER" id="PTHR43173">
    <property type="entry name" value="ABC1 FAMILY PROTEIN"/>
    <property type="match status" value="1"/>
</dbReference>
<organism evidence="6 7">
    <name type="scientific">Rhodotorula mucilaginosa</name>
    <name type="common">Yeast</name>
    <name type="synonym">Rhodotorula rubra</name>
    <dbReference type="NCBI Taxonomy" id="5537"/>
    <lineage>
        <taxon>Eukaryota</taxon>
        <taxon>Fungi</taxon>
        <taxon>Dikarya</taxon>
        <taxon>Basidiomycota</taxon>
        <taxon>Pucciniomycotina</taxon>
        <taxon>Microbotryomycetes</taxon>
        <taxon>Sporidiobolales</taxon>
        <taxon>Sporidiobolaceae</taxon>
        <taxon>Rhodotorula</taxon>
    </lineage>
</organism>
<sequence>MLRAARPLRVSLAQARPAPPAVLRRGEPGFTSDQFNRRRHVDRPVAHTGRASGWLAVRIRAASVSPWQLAWNDAKAGQRATTLARFYSTSTPQDPPRVAPAPHAAAATNAGTDSPVASSFTRKPRLASRHRLSQLQHDLYLLLSRKLPLQAIRSRYDKHRPSRRQRRLLLLALALAAFATAYEFSTPFRHGVIAVERCAVIGWAVLRAVVDYKLLFRKEWPETAEGHAQRHQDYEDTHWKAAHRLMEALRQLGGIYIKLGQHLSTVQLIPAPWAEAMRPLQDQCFPTPLDELQALFLAETGAPMTYFFSSFDPDPIGVASLAQVHKAVERESGRMVAVKCMHPHLEEFAAIDMQTTTFLLHAVKRIFPTFEFTWLGEEMEQNLPLEMDFRHEAANAARCVRDFADLKQTTLVLPEVMWAKKRVMVMEFIQGGRVDDLAYLAKHKIDRNLVSREIAEITARMIHITGFFHADLHGGNLLIRPALPHSRSPYNFEVVLLDHGLYFDLPDDLRVNYSKFWLSLMESNSPSVEAARRKYAKLVANIDDDHYPLFQAAITGRAALQGATLSGEETKGTIRRGSMLDLEGNSPEERKMMRRAMVEGGPDGSNLLEQLFVILRNIPRRMLMIFKVNDLNRALDISLQTTHSPVRIFLIIASYCNLAIRLDDLSHLSELTLRERFSSWWRYQSWRLTLWMYTFGAESKTVIDRWKGVRRKELVLEFYGPTLEGVCAGAAGSCRKTRPAPITAMRSRSHYAPAPASSPASPTTTTTATAAGQVASPLLDVTEQGSASSALGNTTFAPTEERRIPPYVHYVFGLSPPSPKNEFNFIHYLCLTSALVELKPQIVYFHYRFEPTSWYWSRFKLEVERSETTRLEMVQERDVTEVFGNPVEHYAHKADVLRLEALQKYGGVYLDADVLVVRDFAPLYRLDTVMGMESQPNLDPALPPSGLCNAVILAKPYSSFITRWIDSYRTFNKTLWAKHSVTTPWDLARAYPTEITVLNKFAFFWPIWDDDSLRVIHRDDRYSFHRAPALAPTWDTPFACHLWESTAYQRYLSPYDPDRIHNRGKKQGAEREEDGASDENSFSREARRFVSDEFRAAWRAAKALGLVDH</sequence>
<dbReference type="GO" id="GO:0007005">
    <property type="term" value="P:mitochondrion organization"/>
    <property type="evidence" value="ECO:0007669"/>
    <property type="project" value="TreeGrafter"/>
</dbReference>
<comment type="similarity">
    <text evidence="1">Belongs to the glycosyltransferase 32 family.</text>
</comment>
<dbReference type="AlphaFoldDB" id="A0A9P7B7J0"/>
<reference evidence="6 7" key="1">
    <citation type="submission" date="2020-11" db="EMBL/GenBank/DDBJ databases">
        <title>Kefir isolates.</title>
        <authorList>
            <person name="Marcisauskas S."/>
            <person name="Kim Y."/>
            <person name="Blasche S."/>
        </authorList>
    </citation>
    <scope>NUCLEOTIDE SEQUENCE [LARGE SCALE GENOMIC DNA]</scope>
    <source>
        <strain evidence="6 7">KR</strain>
    </source>
</reference>
<keyword evidence="4" id="KW-0812">Transmembrane</keyword>
<dbReference type="Gene3D" id="1.10.510.10">
    <property type="entry name" value="Transferase(Phosphotransferase) domain 1"/>
    <property type="match status" value="1"/>
</dbReference>
<comment type="similarity">
    <text evidence="2">Belongs to the protein kinase superfamily. ADCK protein kinase family.</text>
</comment>
<keyword evidence="7" id="KW-1185">Reference proteome</keyword>
<feature type="region of interest" description="Disordered" evidence="3">
    <location>
        <begin position="89"/>
        <end position="119"/>
    </location>
</feature>
<dbReference type="CDD" id="cd13969">
    <property type="entry name" value="ADCK1-like"/>
    <property type="match status" value="1"/>
</dbReference>
<protein>
    <recommendedName>
        <fullName evidence="5">ABC1 atypical kinase-like domain-containing protein</fullName>
    </recommendedName>
</protein>
<evidence type="ECO:0000313" key="7">
    <source>
        <dbReference type="Proteomes" id="UP000777482"/>
    </source>
</evidence>
<evidence type="ECO:0000256" key="4">
    <source>
        <dbReference type="SAM" id="Phobius"/>
    </source>
</evidence>
<feature type="transmembrane region" description="Helical" evidence="4">
    <location>
        <begin position="168"/>
        <end position="185"/>
    </location>
</feature>
<dbReference type="InterPro" id="IPR004147">
    <property type="entry name" value="ABC1_dom"/>
</dbReference>
<dbReference type="InterPro" id="IPR007577">
    <property type="entry name" value="GlycoTrfase_DXD_sugar-bd_CS"/>
</dbReference>
<feature type="domain" description="ABC1 atypical kinase-like" evidence="5">
    <location>
        <begin position="280"/>
        <end position="528"/>
    </location>
</feature>
<dbReference type="OrthoDB" id="427480at2759"/>
<dbReference type="InterPro" id="IPR011009">
    <property type="entry name" value="Kinase-like_dom_sf"/>
</dbReference>
<dbReference type="SUPFAM" id="SSF53448">
    <property type="entry name" value="Nucleotide-diphospho-sugar transferases"/>
    <property type="match status" value="1"/>
</dbReference>
<dbReference type="Pfam" id="PF03109">
    <property type="entry name" value="ABC1"/>
    <property type="match status" value="1"/>
</dbReference>
<dbReference type="Proteomes" id="UP000777482">
    <property type="component" value="Unassembled WGS sequence"/>
</dbReference>
<name>A0A9P7B7J0_RHOMI</name>
<keyword evidence="4" id="KW-1133">Transmembrane helix</keyword>
<dbReference type="InterPro" id="IPR051130">
    <property type="entry name" value="Mito_struct-func_regulator"/>
</dbReference>
<proteinExistence type="inferred from homology"/>
<dbReference type="InterPro" id="IPR045307">
    <property type="entry name" value="ADCK1_dom"/>
</dbReference>
<feature type="region of interest" description="Disordered" evidence="3">
    <location>
        <begin position="1059"/>
        <end position="1082"/>
    </location>
</feature>
<keyword evidence="4" id="KW-0472">Membrane</keyword>
<feature type="compositionally biased region" description="Low complexity" evidence="3">
    <location>
        <begin position="100"/>
        <end position="110"/>
    </location>
</feature>
<dbReference type="PANTHER" id="PTHR43173:SF19">
    <property type="entry name" value="AARF DOMAIN-CONTAINING PROTEIN KINASE 1"/>
    <property type="match status" value="1"/>
</dbReference>
<accession>A0A9P7B7J0</accession>
<dbReference type="SUPFAM" id="SSF56112">
    <property type="entry name" value="Protein kinase-like (PK-like)"/>
    <property type="match status" value="1"/>
</dbReference>
<comment type="caution">
    <text evidence="6">The sequence shown here is derived from an EMBL/GenBank/DDBJ whole genome shotgun (WGS) entry which is preliminary data.</text>
</comment>
<dbReference type="Pfam" id="PF04488">
    <property type="entry name" value="Gly_transf_sug"/>
    <property type="match status" value="1"/>
</dbReference>